<keyword evidence="3 9" id="KW-0479">Metal-binding</keyword>
<dbReference type="Gene3D" id="3.20.110.10">
    <property type="entry name" value="Glycoside hydrolase 38, N terminal domain"/>
    <property type="match status" value="1"/>
</dbReference>
<comment type="subunit">
    <text evidence="2">Homodimer; disulfide-linked.</text>
</comment>
<dbReference type="Gene3D" id="2.60.40.1180">
    <property type="entry name" value="Golgi alpha-mannosidase II"/>
    <property type="match status" value="1"/>
</dbReference>
<dbReference type="EMBL" id="JADBJN010000001">
    <property type="protein sequence ID" value="KAG5682694.1"/>
    <property type="molecule type" value="Genomic_DNA"/>
</dbReference>
<evidence type="ECO:0000256" key="9">
    <source>
        <dbReference type="RuleBase" id="RU361199"/>
    </source>
</evidence>
<organism evidence="11 12">
    <name type="scientific">Polypedilum vanderplanki</name>
    <name type="common">Sleeping chironomid midge</name>
    <dbReference type="NCBI Taxonomy" id="319348"/>
    <lineage>
        <taxon>Eukaryota</taxon>
        <taxon>Metazoa</taxon>
        <taxon>Ecdysozoa</taxon>
        <taxon>Arthropoda</taxon>
        <taxon>Hexapoda</taxon>
        <taxon>Insecta</taxon>
        <taxon>Pterygota</taxon>
        <taxon>Neoptera</taxon>
        <taxon>Endopterygota</taxon>
        <taxon>Diptera</taxon>
        <taxon>Nematocera</taxon>
        <taxon>Chironomoidea</taxon>
        <taxon>Chironomidae</taxon>
        <taxon>Chironominae</taxon>
        <taxon>Polypedilum</taxon>
        <taxon>Polypedilum</taxon>
    </lineage>
</organism>
<dbReference type="GO" id="GO:0046872">
    <property type="term" value="F:metal ion binding"/>
    <property type="evidence" value="ECO:0007669"/>
    <property type="project" value="UniProtKB-KW"/>
</dbReference>
<dbReference type="Pfam" id="PF01074">
    <property type="entry name" value="Glyco_hydro_38N"/>
    <property type="match status" value="1"/>
</dbReference>
<gene>
    <name evidence="11" type="ORF">PVAND_012029</name>
</gene>
<feature type="domain" description="Glycoside hydrolase family 38 central" evidence="10">
    <location>
        <begin position="142"/>
        <end position="232"/>
    </location>
</feature>
<dbReference type="InterPro" id="IPR050843">
    <property type="entry name" value="Glycosyl_Hydrlase_38"/>
</dbReference>
<evidence type="ECO:0000256" key="3">
    <source>
        <dbReference type="ARBA" id="ARBA00022723"/>
    </source>
</evidence>
<evidence type="ECO:0000256" key="1">
    <source>
        <dbReference type="ARBA" id="ARBA00009792"/>
    </source>
</evidence>
<accession>A0A9J6CM63</accession>
<dbReference type="GO" id="GO:0030246">
    <property type="term" value="F:carbohydrate binding"/>
    <property type="evidence" value="ECO:0007669"/>
    <property type="project" value="InterPro"/>
</dbReference>
<evidence type="ECO:0000256" key="5">
    <source>
        <dbReference type="ARBA" id="ARBA00022833"/>
    </source>
</evidence>
<keyword evidence="4 9" id="KW-0378">Hydrolase</keyword>
<reference evidence="11" key="1">
    <citation type="submission" date="2021-03" db="EMBL/GenBank/DDBJ databases">
        <title>Chromosome level genome of the anhydrobiotic midge Polypedilum vanderplanki.</title>
        <authorList>
            <person name="Yoshida Y."/>
            <person name="Kikawada T."/>
            <person name="Gusev O."/>
        </authorList>
    </citation>
    <scope>NUCLEOTIDE SEQUENCE</scope>
    <source>
        <strain evidence="11">NIAS01</strain>
        <tissue evidence="11">Whole body or cell culture</tissue>
    </source>
</reference>
<dbReference type="SUPFAM" id="SSF88688">
    <property type="entry name" value="Families 57/38 glycoside transferase middle domain"/>
    <property type="match status" value="1"/>
</dbReference>
<dbReference type="SUPFAM" id="SSF74650">
    <property type="entry name" value="Galactose mutarotase-like"/>
    <property type="match status" value="1"/>
</dbReference>
<dbReference type="PANTHER" id="PTHR11607">
    <property type="entry name" value="ALPHA-MANNOSIDASE"/>
    <property type="match status" value="1"/>
</dbReference>
<dbReference type="InterPro" id="IPR027291">
    <property type="entry name" value="Glyco_hydro_38_N_sf"/>
</dbReference>
<keyword evidence="12" id="KW-1185">Reference proteome</keyword>
<comment type="caution">
    <text evidence="11">The sequence shown here is derived from an EMBL/GenBank/DDBJ whole genome shotgun (WGS) entry which is preliminary data.</text>
</comment>
<comment type="function">
    <text evidence="7">Catalyzes the first committed step in the biosynthesis of complex N-glycans. It controls conversion of high mannose to complex N-glycans; the final hydrolytic step in the N-glycan maturation pathway.</text>
</comment>
<dbReference type="EC" id="3.2.1.-" evidence="9"/>
<dbReference type="FunFam" id="1.20.1270.50:FF:000001">
    <property type="entry name" value="Alpha-mannosidase"/>
    <property type="match status" value="1"/>
</dbReference>
<dbReference type="SMART" id="SM00872">
    <property type="entry name" value="Alpha-mann_mid"/>
    <property type="match status" value="1"/>
</dbReference>
<dbReference type="InterPro" id="IPR011013">
    <property type="entry name" value="Gal_mutarotase_sf_dom"/>
</dbReference>
<dbReference type="Proteomes" id="UP001107558">
    <property type="component" value="Chromosome 1"/>
</dbReference>
<evidence type="ECO:0000256" key="7">
    <source>
        <dbReference type="ARBA" id="ARBA00059516"/>
    </source>
</evidence>
<keyword evidence="6 9" id="KW-0326">Glycosidase</keyword>
<dbReference type="InterPro" id="IPR013780">
    <property type="entry name" value="Glyco_hydro_b"/>
</dbReference>
<evidence type="ECO:0000256" key="4">
    <source>
        <dbReference type="ARBA" id="ARBA00022801"/>
    </source>
</evidence>
<dbReference type="Pfam" id="PF09261">
    <property type="entry name" value="Alpha-mann_mid"/>
    <property type="match status" value="1"/>
</dbReference>
<dbReference type="GO" id="GO:0006491">
    <property type="term" value="P:N-glycan processing"/>
    <property type="evidence" value="ECO:0007669"/>
    <property type="project" value="TreeGrafter"/>
</dbReference>
<evidence type="ECO:0000313" key="11">
    <source>
        <dbReference type="EMBL" id="KAG5682694.1"/>
    </source>
</evidence>
<name>A0A9J6CM63_POLVA</name>
<dbReference type="Gene3D" id="2.70.98.30">
    <property type="entry name" value="Golgi alpha-mannosidase II, domain 4"/>
    <property type="match status" value="1"/>
</dbReference>
<dbReference type="GO" id="GO:0006013">
    <property type="term" value="P:mannose metabolic process"/>
    <property type="evidence" value="ECO:0007669"/>
    <property type="project" value="InterPro"/>
</dbReference>
<evidence type="ECO:0000256" key="6">
    <source>
        <dbReference type="ARBA" id="ARBA00023295"/>
    </source>
</evidence>
<dbReference type="SUPFAM" id="SSF88713">
    <property type="entry name" value="Glycoside hydrolase/deacetylase"/>
    <property type="match status" value="1"/>
</dbReference>
<dbReference type="InterPro" id="IPR028995">
    <property type="entry name" value="Glyco_hydro_57/38_cen_sf"/>
</dbReference>
<comment type="cofactor">
    <cofactor evidence="9">
        <name>Zn(2+)</name>
        <dbReference type="ChEBI" id="CHEBI:29105"/>
    </cofactor>
    <text evidence="9">Binds 1 zinc ion per subunit.</text>
</comment>
<evidence type="ECO:0000256" key="2">
    <source>
        <dbReference type="ARBA" id="ARBA00011748"/>
    </source>
</evidence>
<dbReference type="AlphaFoldDB" id="A0A9J6CM63"/>
<keyword evidence="5 9" id="KW-0862">Zinc</keyword>
<evidence type="ECO:0000259" key="10">
    <source>
        <dbReference type="SMART" id="SM00872"/>
    </source>
</evidence>
<dbReference type="OrthoDB" id="10261055at2759"/>
<sequence>MPFDIYSTHHSCGPVPFTCDNFDFERRSPNINRTNIESNANQLVQQYSKTASLFPHNVALVLLGGDFTYSRDAEFDQQYSGYKKLIDYVNLHSKTKYNGATLQFGTPHDYFNEIKKRQGHNFPSLVGDFFPYSDIFSSGVPAYWTGYFTTRPYYKFMSRKLEHNLRNAEILFTIALNTARQQSKINEIFFKRMEKDYEKIVEARRNLGLFQHHDAITGTSKLKVMTDYLNRLKKSINDVIKIHEATIKFLLKTDESNFVIINIDHPDTDKKMIIDIKTGDEKKIVLFNSLAQDRFEMVPILANDPHVIVKDNENNEMKYQINVVFDSTKNFEISSEVFEVNILVKIPAMSLISLHLSHDQQKNIDKCVKITCRKCLYNEFFNTSELSGSIEIENSEVKLIFNELTGFLKSLKHAEYDDLTKLEINFGGYKSGMSTSGSYLFKPDMMHPEHNNIFIEQPETKIYVSKGELSSDVTVIRGPLLLHTIRIFHTQTYLDNAIALDNIIDFEGKDKNKDVEMFIRINTNIENDKNDKNETEFFTDLNGFQWQPRRKTKKLNIEGNYYPITSSIFIQDEIARISLLTTHAQGATSFKKGEIEVMLDRRILYDDGRGMGEGVLDSVKMNHKFWLILEFFPGSMEIKEVEDVKKYQTLSLFANHMSNTLNYPINSYSLETTAKITDIKLFDSRLPCDTHVINLRSLTDNILDWLPSHSALFILYRYGYDCQLTNDLFMKDVCELDSNFDDLQYLKNLKVDKVEKTLLTGLNDGEKIESFSDDSLELMEIRTYKVSFS</sequence>
<evidence type="ECO:0000313" key="12">
    <source>
        <dbReference type="Proteomes" id="UP001107558"/>
    </source>
</evidence>
<proteinExistence type="inferred from homology"/>
<dbReference type="InterPro" id="IPR011330">
    <property type="entry name" value="Glyco_hydro/deAcase_b/a-brl"/>
</dbReference>
<dbReference type="GO" id="GO:0004572">
    <property type="term" value="F:mannosyl-oligosaccharide 1,3-1,6-alpha-mannosidase activity"/>
    <property type="evidence" value="ECO:0007669"/>
    <property type="project" value="UniProtKB-EC"/>
</dbReference>
<dbReference type="InterPro" id="IPR011682">
    <property type="entry name" value="Glyco_hydro_38_C"/>
</dbReference>
<dbReference type="Pfam" id="PF07748">
    <property type="entry name" value="Glyco_hydro_38C"/>
    <property type="match status" value="1"/>
</dbReference>
<evidence type="ECO:0000256" key="8">
    <source>
        <dbReference type="ARBA" id="ARBA00093232"/>
    </source>
</evidence>
<dbReference type="Gene3D" id="1.20.1270.50">
    <property type="entry name" value="Glycoside hydrolase family 38, central domain"/>
    <property type="match status" value="1"/>
</dbReference>
<comment type="similarity">
    <text evidence="1 9">Belongs to the glycosyl hydrolase 38 family.</text>
</comment>
<comment type="catalytic activity">
    <reaction evidence="8">
        <text>N(4)-{beta-D-GlcNAc-(1-&gt;2)-alpha-D-Man-(1-&gt;3)-[alpha-D-Man-(1-&gt;3)-[alpha-D-Man-(1-&gt;6)]-alpha-D-Man-(1-&gt;6)]-beta-D-Man-(1-&gt;4)-beta-D-GlcNAc-(1-&gt;4)-beta-D-GlcNAc}-L-asparaginyl-[protein] + 2 H2O = 2 alpha-D-mannopyranose + an N(4)-{beta-D-GlcNAc-(1-&gt;2)-alpha-D-Man-(1-&gt;3)-[alpha-D-Man-(1-&gt;6)]-beta-D-Man-(1-&gt;4)-beta-D-GlcNAc-(1-&gt;4)-beta-D-GlcNAc}-L-asparaginyl-[protein]</text>
        <dbReference type="Rhea" id="RHEA:56052"/>
        <dbReference type="Rhea" id="RHEA-COMP:14368"/>
        <dbReference type="Rhea" id="RHEA-COMP:14369"/>
        <dbReference type="ChEBI" id="CHEBI:15377"/>
        <dbReference type="ChEBI" id="CHEBI:28729"/>
        <dbReference type="ChEBI" id="CHEBI:60615"/>
        <dbReference type="ChEBI" id="CHEBI:60625"/>
        <dbReference type="EC" id="3.2.1.114"/>
    </reaction>
</comment>
<dbReference type="InterPro" id="IPR037094">
    <property type="entry name" value="Glyco_hydro_38_cen_sf"/>
</dbReference>
<dbReference type="PANTHER" id="PTHR11607:SF70">
    <property type="entry name" value="ALPHA-MANNOSIDASE"/>
    <property type="match status" value="1"/>
</dbReference>
<dbReference type="InterPro" id="IPR015341">
    <property type="entry name" value="Glyco_hydro_38_cen"/>
</dbReference>
<protein>
    <recommendedName>
        <fullName evidence="9">Alpha-mannosidase</fullName>
        <ecNumber evidence="9">3.2.1.-</ecNumber>
    </recommendedName>
</protein>
<dbReference type="InterPro" id="IPR000602">
    <property type="entry name" value="Glyco_hydro_38_N"/>
</dbReference>
<dbReference type="GO" id="GO:0000139">
    <property type="term" value="C:Golgi membrane"/>
    <property type="evidence" value="ECO:0007669"/>
    <property type="project" value="TreeGrafter"/>
</dbReference>